<evidence type="ECO:0000313" key="2">
    <source>
        <dbReference type="Proteomes" id="UP001153332"/>
    </source>
</evidence>
<accession>A0ACC2IWN9</accession>
<name>A0ACC2IWN9_9PEZI</name>
<comment type="caution">
    <text evidence="1">The sequence shown here is derived from an EMBL/GenBank/DDBJ whole genome shotgun (WGS) entry which is preliminary data.</text>
</comment>
<sequence length="326" mass="36234">MAYWSLDQLLGNAAYVYQVIWSPNAHYLAFIDEGFRSQNIAIFSVKKEAALYEPLLIDHYLTKAGCEPLTNTHFHPAEDIFMFVETRTVYLWNFSTTPPQPIKQFGHHRDKHSLDLDPAVSFSHCGTSIAITYPGRLWPELIPLPNLSIGDRKRKLPYETSPDHSPKERKKIIIVEDKGAQQAMSVMSRIQCPVITNSAIVLGDNTAGAVTTILGTATRATGSGSLCIYQSDNTETQTIQVVNLPKHIPANEVSATLTLPTKFDENTEDRNGFLTLAITQAPAITYASDEAPLSTHLPIVIRKDTRALRTGNMRPAAGRLNYRTDI</sequence>
<gene>
    <name evidence="1" type="ORF">O1611_g10576</name>
</gene>
<proteinExistence type="predicted"/>
<protein>
    <submittedName>
        <fullName evidence="1">Uncharacterized protein</fullName>
    </submittedName>
</protein>
<dbReference type="EMBL" id="JAPUUL010004359">
    <property type="protein sequence ID" value="KAJ8119594.1"/>
    <property type="molecule type" value="Genomic_DNA"/>
</dbReference>
<dbReference type="Proteomes" id="UP001153332">
    <property type="component" value="Unassembled WGS sequence"/>
</dbReference>
<keyword evidence="2" id="KW-1185">Reference proteome</keyword>
<organism evidence="1 2">
    <name type="scientific">Lasiodiplodia mahajangana</name>
    <dbReference type="NCBI Taxonomy" id="1108764"/>
    <lineage>
        <taxon>Eukaryota</taxon>
        <taxon>Fungi</taxon>
        <taxon>Dikarya</taxon>
        <taxon>Ascomycota</taxon>
        <taxon>Pezizomycotina</taxon>
        <taxon>Dothideomycetes</taxon>
        <taxon>Dothideomycetes incertae sedis</taxon>
        <taxon>Botryosphaeriales</taxon>
        <taxon>Botryosphaeriaceae</taxon>
        <taxon>Lasiodiplodia</taxon>
    </lineage>
</organism>
<reference evidence="1" key="1">
    <citation type="submission" date="2022-12" db="EMBL/GenBank/DDBJ databases">
        <title>Genome Sequence of Lasiodiplodia mahajangana.</title>
        <authorList>
            <person name="Buettner E."/>
        </authorList>
    </citation>
    <scope>NUCLEOTIDE SEQUENCE</scope>
    <source>
        <strain evidence="1">VT137</strain>
    </source>
</reference>
<evidence type="ECO:0000313" key="1">
    <source>
        <dbReference type="EMBL" id="KAJ8119594.1"/>
    </source>
</evidence>